<dbReference type="EMBL" id="DS268453">
    <property type="protein sequence ID" value="EFP04210.1"/>
    <property type="molecule type" value="Genomic_DNA"/>
</dbReference>
<evidence type="ECO:0000313" key="2">
    <source>
        <dbReference type="Proteomes" id="UP000008281"/>
    </source>
</evidence>
<dbReference type="STRING" id="31234.E3ML03"/>
<reference evidence="1" key="1">
    <citation type="submission" date="2007-07" db="EMBL/GenBank/DDBJ databases">
        <title>PCAP assembly of the Caenorhabditis remanei genome.</title>
        <authorList>
            <consortium name="The Caenorhabditis remanei Sequencing Consortium"/>
            <person name="Wilson R.K."/>
        </authorList>
    </citation>
    <scope>NUCLEOTIDE SEQUENCE [LARGE SCALE GENOMIC DNA]</scope>
    <source>
        <strain evidence="1">PB4641</strain>
    </source>
</reference>
<protein>
    <submittedName>
        <fullName evidence="1">Uncharacterized protein</fullName>
    </submittedName>
</protein>
<dbReference type="AlphaFoldDB" id="E3ML03"/>
<keyword evidence="2" id="KW-1185">Reference proteome</keyword>
<proteinExistence type="predicted"/>
<dbReference type="HOGENOM" id="CLU_2401730_0_0_1"/>
<sequence length="93" mass="10894">MTVYEATWYIPVFRCMDRRISFTEDASTKSTNKSTTRGIDAVKAGKTLREKSKGMMEAWFKANRNPDQLPDDRKTTDLTLPEMLSYYIFQIRK</sequence>
<name>E3ML03_CAERE</name>
<gene>
    <name evidence="1" type="ORF">CRE_26641</name>
</gene>
<organism evidence="2">
    <name type="scientific">Caenorhabditis remanei</name>
    <name type="common">Caenorhabditis vulgaris</name>
    <dbReference type="NCBI Taxonomy" id="31234"/>
    <lineage>
        <taxon>Eukaryota</taxon>
        <taxon>Metazoa</taxon>
        <taxon>Ecdysozoa</taxon>
        <taxon>Nematoda</taxon>
        <taxon>Chromadorea</taxon>
        <taxon>Rhabditida</taxon>
        <taxon>Rhabditina</taxon>
        <taxon>Rhabditomorpha</taxon>
        <taxon>Rhabditoidea</taxon>
        <taxon>Rhabditidae</taxon>
        <taxon>Peloderinae</taxon>
        <taxon>Caenorhabditis</taxon>
    </lineage>
</organism>
<dbReference type="InParanoid" id="E3ML03"/>
<dbReference type="Proteomes" id="UP000008281">
    <property type="component" value="Unassembled WGS sequence"/>
</dbReference>
<accession>E3ML03</accession>
<evidence type="ECO:0000313" key="1">
    <source>
        <dbReference type="EMBL" id="EFP04210.1"/>
    </source>
</evidence>